<keyword evidence="14" id="KW-1185">Reference proteome</keyword>
<dbReference type="OrthoDB" id="397417at2"/>
<accession>A0A449AEN6</accession>
<dbReference type="InterPro" id="IPR022637">
    <property type="entry name" value="DNA_polIII_beta_cen"/>
</dbReference>
<evidence type="ECO:0000259" key="11">
    <source>
        <dbReference type="Pfam" id="PF02767"/>
    </source>
</evidence>
<evidence type="ECO:0000256" key="1">
    <source>
        <dbReference type="ARBA" id="ARBA00002266"/>
    </source>
</evidence>
<evidence type="ECO:0000313" key="13">
    <source>
        <dbReference type="EMBL" id="VEU63448.1"/>
    </source>
</evidence>
<gene>
    <name evidence="13" type="primary">dnaN</name>
    <name evidence="13" type="ORF">NCTC10118_00471</name>
</gene>
<dbReference type="SUPFAM" id="SSF55979">
    <property type="entry name" value="DNA clamp"/>
    <property type="match status" value="3"/>
</dbReference>
<comment type="function">
    <text evidence="1">Confers DNA tethering and processivity to DNA polymerases and other proteins. Acts as a clamp, forming a ring around DNA (a reaction catalyzed by the clamp-loading complex) which diffuses in an ATP-independent manner freely and bidirectionally along dsDNA. Initially characterized for its ability to contact the catalytic subunit of DNA polymerase III (Pol III), a complex, multichain enzyme responsible for most of the replicative synthesis in bacteria; Pol III exhibits 3'-5' exonuclease proofreading activity. The beta chain is required for initiation of replication as well as for processivity of DNA replication.</text>
</comment>
<evidence type="ECO:0000256" key="2">
    <source>
        <dbReference type="ARBA" id="ARBA00004496"/>
    </source>
</evidence>
<dbReference type="InterPro" id="IPR022635">
    <property type="entry name" value="DNA_polIII_beta_C"/>
</dbReference>
<evidence type="ECO:0000259" key="12">
    <source>
        <dbReference type="Pfam" id="PF02768"/>
    </source>
</evidence>
<proteinExistence type="inferred from homology"/>
<dbReference type="GO" id="GO:0003887">
    <property type="term" value="F:DNA-directed DNA polymerase activity"/>
    <property type="evidence" value="ECO:0007669"/>
    <property type="project" value="UniProtKB-KW"/>
</dbReference>
<dbReference type="RefSeq" id="WP_129621633.1">
    <property type="nucleotide sequence ID" value="NZ_LR214972.1"/>
</dbReference>
<keyword evidence="6 13" id="KW-0808">Transferase</keyword>
<dbReference type="InterPro" id="IPR046938">
    <property type="entry name" value="DNA_clamp_sf"/>
</dbReference>
<dbReference type="EC" id="2.7.7.7" evidence="13"/>
<keyword evidence="7 13" id="KW-0548">Nucleotidyltransferase</keyword>
<dbReference type="Gene3D" id="3.70.10.10">
    <property type="match status" value="1"/>
</dbReference>
<evidence type="ECO:0000256" key="6">
    <source>
        <dbReference type="ARBA" id="ARBA00022679"/>
    </source>
</evidence>
<dbReference type="InterPro" id="IPR001001">
    <property type="entry name" value="DNA_polIII_beta"/>
</dbReference>
<feature type="domain" description="DNA polymerase III beta sliding clamp central" evidence="11">
    <location>
        <begin position="132"/>
        <end position="247"/>
    </location>
</feature>
<dbReference type="CDD" id="cd00140">
    <property type="entry name" value="beta_clamp"/>
    <property type="match status" value="1"/>
</dbReference>
<dbReference type="GO" id="GO:0005737">
    <property type="term" value="C:cytoplasm"/>
    <property type="evidence" value="ECO:0007669"/>
    <property type="project" value="UniProtKB-SubCell"/>
</dbReference>
<dbReference type="PANTHER" id="PTHR30478:SF0">
    <property type="entry name" value="BETA SLIDING CLAMP"/>
    <property type="match status" value="1"/>
</dbReference>
<keyword evidence="8" id="KW-0235">DNA replication</keyword>
<keyword evidence="9" id="KW-0239">DNA-directed DNA polymerase</keyword>
<dbReference type="Proteomes" id="UP000289952">
    <property type="component" value="Chromosome"/>
</dbReference>
<feature type="domain" description="DNA polymerase III beta sliding clamp C-terminal" evidence="12">
    <location>
        <begin position="257"/>
        <end position="371"/>
    </location>
</feature>
<name>A0A449AEN6_9BACT</name>
<dbReference type="AlphaFoldDB" id="A0A449AEN6"/>
<keyword evidence="5" id="KW-0963">Cytoplasm</keyword>
<reference evidence="13 14" key="1">
    <citation type="submission" date="2019-01" db="EMBL/GenBank/DDBJ databases">
        <authorList>
            <consortium name="Pathogen Informatics"/>
        </authorList>
    </citation>
    <scope>NUCLEOTIDE SEQUENCE [LARGE SCALE GENOMIC DNA]</scope>
    <source>
        <strain evidence="13 14">NCTC10118</strain>
    </source>
</reference>
<evidence type="ECO:0000256" key="8">
    <source>
        <dbReference type="ARBA" id="ARBA00022705"/>
    </source>
</evidence>
<dbReference type="Pfam" id="PF02768">
    <property type="entry name" value="DNA_pol3_beta_3"/>
    <property type="match status" value="1"/>
</dbReference>
<evidence type="ECO:0000256" key="9">
    <source>
        <dbReference type="ARBA" id="ARBA00022932"/>
    </source>
</evidence>
<comment type="subcellular location">
    <subcellularLocation>
        <location evidence="2">Cytoplasm</location>
    </subcellularLocation>
</comment>
<sequence length="374" mass="43494">MKFTISKKIIEDTIDFLAIYVDNLDSFIPFRGVLIELNYDKLIFTAGNTNIAAQKILLVDEKNIKIEKTGKLLVNILILKNLIKKFEKNITFIKTNNNLEVFENKTFYTLAILEDGRYSDFDFSLTENKYQIESRVLSTAINNVYISSNINQERVSTITSNPITKVINIQSENKNLRLTASDSFRLSTHLLKLGKTTSFNLNVDSKNFKKLYHKEMPTNITLFISDKKIGINYNNTTIFTHLVNLKYHNIQNLISFSNTKNIKIKKEEILKLINKTVFYNVEKIKRLEFSISQEEIKASFEVPEVGISQYITTNFEYKGKPFDIDIDWHYIKDALNAFDDEFINLCITNDEKRVYIFGGNTTDNIQLITPIRRY</sequence>
<dbReference type="Pfam" id="PF02767">
    <property type="entry name" value="DNA_pol3_beta_2"/>
    <property type="match status" value="1"/>
</dbReference>
<dbReference type="GO" id="GO:0009360">
    <property type="term" value="C:DNA polymerase III complex"/>
    <property type="evidence" value="ECO:0007669"/>
    <property type="project" value="InterPro"/>
</dbReference>
<keyword evidence="10" id="KW-0238">DNA-binding</keyword>
<dbReference type="Gene3D" id="3.10.150.10">
    <property type="entry name" value="DNA Polymerase III, subunit A, domain 2"/>
    <property type="match status" value="1"/>
</dbReference>
<dbReference type="GO" id="GO:0008408">
    <property type="term" value="F:3'-5' exonuclease activity"/>
    <property type="evidence" value="ECO:0007669"/>
    <property type="project" value="InterPro"/>
</dbReference>
<protein>
    <submittedName>
        <fullName evidence="13">DNA polymerase III, beta subunit</fullName>
        <ecNumber evidence="13">2.7.7.7</ecNumber>
    </submittedName>
</protein>
<evidence type="ECO:0000256" key="3">
    <source>
        <dbReference type="ARBA" id="ARBA00010752"/>
    </source>
</evidence>
<dbReference type="EMBL" id="LR214972">
    <property type="protein sequence ID" value="VEU63448.1"/>
    <property type="molecule type" value="Genomic_DNA"/>
</dbReference>
<evidence type="ECO:0000256" key="5">
    <source>
        <dbReference type="ARBA" id="ARBA00022490"/>
    </source>
</evidence>
<evidence type="ECO:0000256" key="10">
    <source>
        <dbReference type="ARBA" id="ARBA00023125"/>
    </source>
</evidence>
<comment type="subunit">
    <text evidence="4">Forms a ring-shaped head-to-tail homodimer around DNA which binds and tethers DNA polymerases and other proteins to the DNA. The DNA replisome complex has a single clamp-loading complex (3 tau and 1 each of delta, delta', psi and chi subunits) which binds 3 Pol III cores (1 core on the leading strand and 2 on the lagging strand) each with a beta sliding clamp dimer. Additional proteins in the replisome are other copies of gamma, psi and chi, Ssb, DNA helicase and RNA primase.</text>
</comment>
<dbReference type="GO" id="GO:0006271">
    <property type="term" value="P:DNA strand elongation involved in DNA replication"/>
    <property type="evidence" value="ECO:0007669"/>
    <property type="project" value="TreeGrafter"/>
</dbReference>
<dbReference type="SMART" id="SM00480">
    <property type="entry name" value="POL3Bc"/>
    <property type="match status" value="1"/>
</dbReference>
<evidence type="ECO:0000256" key="4">
    <source>
        <dbReference type="ARBA" id="ARBA00011400"/>
    </source>
</evidence>
<organism evidence="13 14">
    <name type="scientific">Mycoplasmopsis bovirhinis</name>
    <dbReference type="NCBI Taxonomy" id="29553"/>
    <lineage>
        <taxon>Bacteria</taxon>
        <taxon>Bacillati</taxon>
        <taxon>Mycoplasmatota</taxon>
        <taxon>Mycoplasmoidales</taxon>
        <taxon>Metamycoplasmataceae</taxon>
        <taxon>Mycoplasmopsis</taxon>
    </lineage>
</organism>
<dbReference type="GO" id="GO:0003677">
    <property type="term" value="F:DNA binding"/>
    <property type="evidence" value="ECO:0007669"/>
    <property type="project" value="UniProtKB-KW"/>
</dbReference>
<dbReference type="PANTHER" id="PTHR30478">
    <property type="entry name" value="DNA POLYMERASE III SUBUNIT BETA"/>
    <property type="match status" value="1"/>
</dbReference>
<evidence type="ECO:0000313" key="14">
    <source>
        <dbReference type="Proteomes" id="UP000289952"/>
    </source>
</evidence>
<evidence type="ECO:0000256" key="7">
    <source>
        <dbReference type="ARBA" id="ARBA00022695"/>
    </source>
</evidence>
<comment type="similarity">
    <text evidence="3">Belongs to the beta sliding clamp family.</text>
</comment>